<name>A0A0G1RZE1_9BACT</name>
<dbReference type="PANTHER" id="PTHR15394">
    <property type="entry name" value="SERINE HYDROLASE RBBP9"/>
    <property type="match status" value="1"/>
</dbReference>
<dbReference type="InterPro" id="IPR029058">
    <property type="entry name" value="AB_hydrolase_fold"/>
</dbReference>
<dbReference type="GO" id="GO:0016787">
    <property type="term" value="F:hydrolase activity"/>
    <property type="evidence" value="ECO:0007669"/>
    <property type="project" value="InterPro"/>
</dbReference>
<organism evidence="1 2">
    <name type="scientific">Candidatus Amesbacteria bacterium GW2011_GWC1_47_15</name>
    <dbReference type="NCBI Taxonomy" id="1618364"/>
    <lineage>
        <taxon>Bacteria</taxon>
        <taxon>Candidatus Amesiibacteriota</taxon>
    </lineage>
</organism>
<dbReference type="Proteomes" id="UP000034502">
    <property type="component" value="Unassembled WGS sequence"/>
</dbReference>
<accession>A0A0G1RZE1</accession>
<dbReference type="AlphaFoldDB" id="A0A0G1RZE1"/>
<reference evidence="1 2" key="1">
    <citation type="journal article" date="2015" name="Nature">
        <title>rRNA introns, odd ribosomes, and small enigmatic genomes across a large radiation of phyla.</title>
        <authorList>
            <person name="Brown C.T."/>
            <person name="Hug L.A."/>
            <person name="Thomas B.C."/>
            <person name="Sharon I."/>
            <person name="Castelle C.J."/>
            <person name="Singh A."/>
            <person name="Wilkins M.J."/>
            <person name="Williams K.H."/>
            <person name="Banfield J.F."/>
        </authorList>
    </citation>
    <scope>NUCLEOTIDE SEQUENCE [LARGE SCALE GENOMIC DNA]</scope>
</reference>
<evidence type="ECO:0000313" key="1">
    <source>
        <dbReference type="EMBL" id="KKU62624.1"/>
    </source>
</evidence>
<comment type="caution">
    <text evidence="1">The sequence shown here is derived from an EMBL/GenBank/DDBJ whole genome shotgun (WGS) entry which is preliminary data.</text>
</comment>
<dbReference type="STRING" id="1618364.UX86_C0045G0004"/>
<proteinExistence type="predicted"/>
<evidence type="ECO:0008006" key="3">
    <source>
        <dbReference type="Google" id="ProtNLM"/>
    </source>
</evidence>
<protein>
    <recommendedName>
        <fullName evidence="3">Alpha/beta hydrolase</fullName>
    </recommendedName>
</protein>
<dbReference type="SUPFAM" id="SSF53474">
    <property type="entry name" value="alpha/beta-Hydrolases"/>
    <property type="match status" value="1"/>
</dbReference>
<gene>
    <name evidence="1" type="ORF">UX86_C0045G0004</name>
</gene>
<dbReference type="Gene3D" id="3.40.50.1820">
    <property type="entry name" value="alpha/beta hydrolase"/>
    <property type="match status" value="1"/>
</dbReference>
<dbReference type="InterPro" id="IPR010662">
    <property type="entry name" value="RBBP9/YdeN"/>
</dbReference>
<dbReference type="EMBL" id="LCNU01000045">
    <property type="protein sequence ID" value="KKU62624.1"/>
    <property type="molecule type" value="Genomic_DNA"/>
</dbReference>
<dbReference type="Pfam" id="PF06821">
    <property type="entry name" value="Ser_hydrolase"/>
    <property type="match status" value="1"/>
</dbReference>
<evidence type="ECO:0000313" key="2">
    <source>
        <dbReference type="Proteomes" id="UP000034502"/>
    </source>
</evidence>
<sequence>MSISNVLILHGCPFDAEMAMDPQSRTYDKHWLPWLRDRLVSGGLKAVMPLMPSPWQPDYEKFKIEIEKNSVTPETVLVGHSCGCAFFVRWLGETKRQVGKLILVAPWKIPDRSNLASVAFYSYDIDRTIKDRVGEVVIFTSDNEERDGKLSVRLFHDSLGGRIIELPGRGHYTQGDMGTVEFPELLREIIP</sequence>
<dbReference type="PANTHER" id="PTHR15394:SF3">
    <property type="entry name" value="SERINE HYDROLASE RBBP9"/>
    <property type="match status" value="1"/>
</dbReference>